<accession>A0A6J5LMM6</accession>
<name>A0A6J5LMM6_9CAUD</name>
<dbReference type="PANTHER" id="PTHR30313">
    <property type="entry name" value="DNA PRIMASE"/>
    <property type="match status" value="1"/>
</dbReference>
<gene>
    <name evidence="5" type="ORF">UFOVP273_33</name>
</gene>
<dbReference type="EMBL" id="LR796284">
    <property type="protein sequence ID" value="CAB4134247.1"/>
    <property type="molecule type" value="Genomic_DNA"/>
</dbReference>
<evidence type="ECO:0000259" key="4">
    <source>
        <dbReference type="SMART" id="SM00400"/>
    </source>
</evidence>
<dbReference type="Pfam" id="PF13155">
    <property type="entry name" value="Toprim_2"/>
    <property type="match status" value="1"/>
</dbReference>
<dbReference type="GO" id="GO:0008270">
    <property type="term" value="F:zinc ion binding"/>
    <property type="evidence" value="ECO:0007669"/>
    <property type="project" value="UniProtKB-KW"/>
</dbReference>
<dbReference type="InterPro" id="IPR002694">
    <property type="entry name" value="Znf_CHC2"/>
</dbReference>
<dbReference type="GO" id="GO:0003899">
    <property type="term" value="F:DNA-directed RNA polymerase activity"/>
    <property type="evidence" value="ECO:0007669"/>
    <property type="project" value="InterPro"/>
</dbReference>
<dbReference type="GO" id="GO:0003677">
    <property type="term" value="F:DNA binding"/>
    <property type="evidence" value="ECO:0007669"/>
    <property type="project" value="InterPro"/>
</dbReference>
<keyword evidence="2" id="KW-0863">Zinc-finger</keyword>
<keyword evidence="3" id="KW-0862">Zinc</keyword>
<dbReference type="InterPro" id="IPR037068">
    <property type="entry name" value="DNA_primase_core_N_sf"/>
</dbReference>
<dbReference type="InterPro" id="IPR036977">
    <property type="entry name" value="DNA_primase_Znf_CHC2"/>
</dbReference>
<feature type="domain" description="Zinc finger CHC2-type" evidence="4">
    <location>
        <begin position="24"/>
        <end position="75"/>
    </location>
</feature>
<dbReference type="PANTHER" id="PTHR30313:SF2">
    <property type="entry name" value="DNA PRIMASE"/>
    <property type="match status" value="1"/>
</dbReference>
<dbReference type="Pfam" id="PF01807">
    <property type="entry name" value="Zn_ribbon_DnaG"/>
    <property type="match status" value="1"/>
</dbReference>
<proteinExistence type="predicted"/>
<dbReference type="Gene3D" id="3.90.580.10">
    <property type="entry name" value="Zinc finger, CHC2-type domain"/>
    <property type="match status" value="1"/>
</dbReference>
<dbReference type="SUPFAM" id="SSF56731">
    <property type="entry name" value="DNA primase core"/>
    <property type="match status" value="1"/>
</dbReference>
<evidence type="ECO:0000256" key="1">
    <source>
        <dbReference type="ARBA" id="ARBA00022723"/>
    </source>
</evidence>
<evidence type="ECO:0000313" key="5">
    <source>
        <dbReference type="EMBL" id="CAB4134247.1"/>
    </source>
</evidence>
<protein>
    <submittedName>
        <fullName evidence="5">Archaeal primase DnaG/twinkle, TOPRIM domain</fullName>
    </submittedName>
</protein>
<dbReference type="Gene3D" id="3.90.980.10">
    <property type="entry name" value="DNA primase, catalytic core, N-terminal domain"/>
    <property type="match status" value="1"/>
</dbReference>
<dbReference type="SMART" id="SM00400">
    <property type="entry name" value="ZnF_CHCC"/>
    <property type="match status" value="1"/>
</dbReference>
<dbReference type="CDD" id="cd01029">
    <property type="entry name" value="TOPRIM_primases"/>
    <property type="match status" value="1"/>
</dbReference>
<evidence type="ECO:0000256" key="2">
    <source>
        <dbReference type="ARBA" id="ARBA00022771"/>
    </source>
</evidence>
<evidence type="ECO:0000256" key="3">
    <source>
        <dbReference type="ARBA" id="ARBA00022833"/>
    </source>
</evidence>
<dbReference type="SUPFAM" id="SSF57783">
    <property type="entry name" value="Zinc beta-ribbon"/>
    <property type="match status" value="1"/>
</dbReference>
<dbReference type="InterPro" id="IPR050219">
    <property type="entry name" value="DnaG_primase"/>
</dbReference>
<dbReference type="InterPro" id="IPR034154">
    <property type="entry name" value="TOPRIM_DnaG/twinkle"/>
</dbReference>
<reference evidence="5" key="1">
    <citation type="submission" date="2020-04" db="EMBL/GenBank/DDBJ databases">
        <authorList>
            <person name="Chiriac C."/>
            <person name="Salcher M."/>
            <person name="Ghai R."/>
            <person name="Kavagutti S V."/>
        </authorList>
    </citation>
    <scope>NUCLEOTIDE SEQUENCE</scope>
</reference>
<dbReference type="Gene3D" id="3.40.1360.10">
    <property type="match status" value="1"/>
</dbReference>
<organism evidence="5">
    <name type="scientific">uncultured Caudovirales phage</name>
    <dbReference type="NCBI Taxonomy" id="2100421"/>
    <lineage>
        <taxon>Viruses</taxon>
        <taxon>Duplodnaviria</taxon>
        <taxon>Heunggongvirae</taxon>
        <taxon>Uroviricota</taxon>
        <taxon>Caudoviricetes</taxon>
        <taxon>Peduoviridae</taxon>
        <taxon>Maltschvirus</taxon>
        <taxon>Maltschvirus maltsch</taxon>
    </lineage>
</organism>
<sequence>MDAVSDLLKKKNIYFVASGRDYKISCLNPEHDDSDPSLRIDKLTGDMHCFACGFKGNIFKFYKLTGYFNSVRLARLKDKLKTLNITFNGVDFPYEQIPMTRPFRGISVKTLKHFGAFYTLAEEKLVDRLFFPIKDIRGKVLVYVGRHMLSQGNPRYLNYPGNCIMPVFPEILEEKTETLVLVEGLFDFLNCYDKGLRNVACTFGTNTLLGEAEHKLLPFKVQGVKKIFLMFDGDEAGREGMSKAQPVLEELGFIVEQIKLEEGTDPGEFSQEYVDSIKEYVTAPL</sequence>
<keyword evidence="1" id="KW-0479">Metal-binding</keyword>
<dbReference type="GO" id="GO:0006269">
    <property type="term" value="P:DNA replication, synthesis of primer"/>
    <property type="evidence" value="ECO:0007669"/>
    <property type="project" value="TreeGrafter"/>
</dbReference>